<sequence>MVTFPLLCQALMASLLLMSIFNSMMIAQAQPSALPRTLKPDPPLSCTPI</sequence>
<reference evidence="2" key="1">
    <citation type="submission" date="2015-07" db="EMBL/GenBank/DDBJ databases">
        <title>Elucidating the P. pachyrhizi secretome and potential effectors.</title>
        <authorList>
            <person name="de Carvalho M.C.C.G."/>
            <person name="Nascimento L.C."/>
            <person name="Darben L.M."/>
            <person name="Polizel-Podanosqui A.M."/>
            <person name="Lopes-Caitar V.S."/>
            <person name="Rocha C.S."/>
            <person name="Qi M."/>
            <person name="Carazolle M."/>
            <person name="Kuwahara M.K."/>
            <person name="Pereira G.A.G."/>
            <person name="Abdelnoor R.V."/>
            <person name="Whitham S.A."/>
            <person name="Marcelino-Guimaraes F.C."/>
        </authorList>
    </citation>
    <scope>NUCLEOTIDE SEQUENCE</scope>
</reference>
<evidence type="ECO:0000256" key="1">
    <source>
        <dbReference type="SAM" id="SignalP"/>
    </source>
</evidence>
<organism evidence="2">
    <name type="scientific">Phakopsora pachyrhizi</name>
    <name type="common">Asian soybean rust disease fungus</name>
    <dbReference type="NCBI Taxonomy" id="170000"/>
    <lineage>
        <taxon>Eukaryota</taxon>
        <taxon>Fungi</taxon>
        <taxon>Dikarya</taxon>
        <taxon>Basidiomycota</taxon>
        <taxon>Pucciniomycotina</taxon>
        <taxon>Pucciniomycetes</taxon>
        <taxon>Pucciniales</taxon>
        <taxon>Phakopsoraceae</taxon>
        <taxon>Phakopsora</taxon>
    </lineage>
</organism>
<feature type="signal peptide" evidence="1">
    <location>
        <begin position="1"/>
        <end position="29"/>
    </location>
</feature>
<protein>
    <submittedName>
        <fullName evidence="2">Uncharacterized protein</fullName>
    </submittedName>
</protein>
<accession>A0A0S1MIF0</accession>
<keyword evidence="1" id="KW-0732">Signal</keyword>
<dbReference type="AlphaFoldDB" id="A0A0S1MIF0"/>
<dbReference type="EMBL" id="KT246571">
    <property type="protein sequence ID" value="ALL40662.1"/>
    <property type="molecule type" value="mRNA"/>
</dbReference>
<name>A0A0S1MIF0_PHAPC</name>
<proteinExistence type="evidence at transcript level"/>
<evidence type="ECO:0000313" key="2">
    <source>
        <dbReference type="EMBL" id="ALL40662.1"/>
    </source>
</evidence>
<feature type="chain" id="PRO_5006589204" evidence="1">
    <location>
        <begin position="30"/>
        <end position="49"/>
    </location>
</feature>